<name>A0AAD9KXU3_RIDPI</name>
<dbReference type="Proteomes" id="UP001209878">
    <property type="component" value="Unassembled WGS sequence"/>
</dbReference>
<evidence type="ECO:0000313" key="3">
    <source>
        <dbReference type="EMBL" id="KAK2179658.1"/>
    </source>
</evidence>
<accession>A0AAD9KXU3</accession>
<dbReference type="SUPFAM" id="SSF52343">
    <property type="entry name" value="Ferredoxin reductase-like, C-terminal NADP-linked domain"/>
    <property type="match status" value="1"/>
</dbReference>
<dbReference type="AlphaFoldDB" id="A0AAD9KXU3"/>
<protein>
    <recommendedName>
        <fullName evidence="2">Ferric reductase NAD binding domain-containing protein</fullName>
    </recommendedName>
</protein>
<dbReference type="GO" id="GO:0006952">
    <property type="term" value="P:defense response"/>
    <property type="evidence" value="ECO:0007669"/>
    <property type="project" value="TreeGrafter"/>
</dbReference>
<dbReference type="Pfam" id="PF08030">
    <property type="entry name" value="NAD_binding_6"/>
    <property type="match status" value="1"/>
</dbReference>
<organism evidence="3 4">
    <name type="scientific">Ridgeia piscesae</name>
    <name type="common">Tubeworm</name>
    <dbReference type="NCBI Taxonomy" id="27915"/>
    <lineage>
        <taxon>Eukaryota</taxon>
        <taxon>Metazoa</taxon>
        <taxon>Spiralia</taxon>
        <taxon>Lophotrochozoa</taxon>
        <taxon>Annelida</taxon>
        <taxon>Polychaeta</taxon>
        <taxon>Sedentaria</taxon>
        <taxon>Canalipalpata</taxon>
        <taxon>Sabellida</taxon>
        <taxon>Siboglinidae</taxon>
        <taxon>Ridgeia</taxon>
    </lineage>
</organism>
<comment type="caution">
    <text evidence="3">The sequence shown here is derived from an EMBL/GenBank/DDBJ whole genome shotgun (WGS) entry which is preliminary data.</text>
</comment>
<evidence type="ECO:0000313" key="4">
    <source>
        <dbReference type="Proteomes" id="UP001209878"/>
    </source>
</evidence>
<gene>
    <name evidence="3" type="ORF">NP493_479g00002</name>
</gene>
<dbReference type="GO" id="GO:0016175">
    <property type="term" value="F:superoxide-generating NAD(P)H oxidase activity"/>
    <property type="evidence" value="ECO:0007669"/>
    <property type="project" value="TreeGrafter"/>
</dbReference>
<sequence length="209" mass="23976">MSKKVHIPIYIDGPFGTSTREIFDAEHAVLIGGGVGITPYASILQSIMFRYLTMKRTCVKCEHVWYEDIPRELMKVKKVDFIWVNRDQKSFEWFVSLLAQLEMLQTEPGSLGRILDVHLYMTGAKSAADLRGLSLQIALETMQMRRRNTIRGLKTYVQPGRPDWDEIFQGFEAQNIGNVKVFACGPSALMSAITLSCKRYHFDFCKEHF</sequence>
<dbReference type="GO" id="GO:0042554">
    <property type="term" value="P:superoxide anion generation"/>
    <property type="evidence" value="ECO:0007669"/>
    <property type="project" value="TreeGrafter"/>
</dbReference>
<reference evidence="3" key="1">
    <citation type="journal article" date="2023" name="Mol. Biol. Evol.">
        <title>Third-Generation Sequencing Reveals the Adaptive Role of the Epigenome in Three Deep-Sea Polychaetes.</title>
        <authorList>
            <person name="Perez M."/>
            <person name="Aroh O."/>
            <person name="Sun Y."/>
            <person name="Lan Y."/>
            <person name="Juniper S.K."/>
            <person name="Young C.R."/>
            <person name="Angers B."/>
            <person name="Qian P.Y."/>
        </authorList>
    </citation>
    <scope>NUCLEOTIDE SEQUENCE</scope>
    <source>
        <strain evidence="3">R07B-5</strain>
    </source>
</reference>
<dbReference type="GO" id="GO:0043020">
    <property type="term" value="C:NADPH oxidase complex"/>
    <property type="evidence" value="ECO:0007669"/>
    <property type="project" value="TreeGrafter"/>
</dbReference>
<dbReference type="InterPro" id="IPR013121">
    <property type="entry name" value="Fe_red_NAD-bd_6"/>
</dbReference>
<dbReference type="CDD" id="cd06186">
    <property type="entry name" value="NOX_Duox_like_FAD_NADP"/>
    <property type="match status" value="1"/>
</dbReference>
<dbReference type="InterPro" id="IPR050369">
    <property type="entry name" value="RBOH/FRE"/>
</dbReference>
<evidence type="ECO:0000256" key="1">
    <source>
        <dbReference type="ARBA" id="ARBA00023002"/>
    </source>
</evidence>
<dbReference type="PANTHER" id="PTHR11972">
    <property type="entry name" value="NADPH OXIDASE"/>
    <property type="match status" value="1"/>
</dbReference>
<feature type="domain" description="Ferric reductase NAD binding" evidence="2">
    <location>
        <begin position="27"/>
        <end position="193"/>
    </location>
</feature>
<dbReference type="PRINTS" id="PR00466">
    <property type="entry name" value="GP91PHOX"/>
</dbReference>
<dbReference type="InterPro" id="IPR000778">
    <property type="entry name" value="Cyt_b245_heavy_chain"/>
</dbReference>
<proteinExistence type="predicted"/>
<dbReference type="PANTHER" id="PTHR11972:SF58">
    <property type="entry name" value="NADPH OXIDASE 5"/>
    <property type="match status" value="1"/>
</dbReference>
<dbReference type="EMBL" id="JAODUO010000478">
    <property type="protein sequence ID" value="KAK2179658.1"/>
    <property type="molecule type" value="Genomic_DNA"/>
</dbReference>
<dbReference type="InterPro" id="IPR039261">
    <property type="entry name" value="FNR_nucleotide-bd"/>
</dbReference>
<evidence type="ECO:0000259" key="2">
    <source>
        <dbReference type="Pfam" id="PF08030"/>
    </source>
</evidence>
<dbReference type="Gene3D" id="3.40.50.80">
    <property type="entry name" value="Nucleotide-binding domain of ferredoxin-NADP reductase (FNR) module"/>
    <property type="match status" value="1"/>
</dbReference>
<keyword evidence="4" id="KW-1185">Reference proteome</keyword>
<keyword evidence="1" id="KW-0560">Oxidoreductase</keyword>